<evidence type="ECO:0000313" key="1">
    <source>
        <dbReference type="EMBL" id="PKU59173.1"/>
    </source>
</evidence>
<proteinExistence type="predicted"/>
<sequence>MIVMVKIYKYTGYKGSPIYKKVHSLAKSERKFEQIRTKLAGVPKSLFGSIIKKRTVRVPTNTGNSMSTMPKSLKGVLSKSTVFDSKIQKTSPVNEKGGVNTKTQRHRICNNYESRQKETTIYNATPSDLQPLYKQTEGVYKYF</sequence>
<organism evidence="1 2">
    <name type="scientific">Dendrobium catenatum</name>
    <dbReference type="NCBI Taxonomy" id="906689"/>
    <lineage>
        <taxon>Eukaryota</taxon>
        <taxon>Viridiplantae</taxon>
        <taxon>Streptophyta</taxon>
        <taxon>Embryophyta</taxon>
        <taxon>Tracheophyta</taxon>
        <taxon>Spermatophyta</taxon>
        <taxon>Magnoliopsida</taxon>
        <taxon>Liliopsida</taxon>
        <taxon>Asparagales</taxon>
        <taxon>Orchidaceae</taxon>
        <taxon>Epidendroideae</taxon>
        <taxon>Malaxideae</taxon>
        <taxon>Dendrobiinae</taxon>
        <taxon>Dendrobium</taxon>
    </lineage>
</organism>
<dbReference type="AlphaFoldDB" id="A0A2I0V6Z1"/>
<dbReference type="EMBL" id="KZ505575">
    <property type="protein sequence ID" value="PKU59173.1"/>
    <property type="molecule type" value="Genomic_DNA"/>
</dbReference>
<evidence type="ECO:0000313" key="2">
    <source>
        <dbReference type="Proteomes" id="UP000233837"/>
    </source>
</evidence>
<name>A0A2I0V6Z1_9ASPA</name>
<accession>A0A2I0V6Z1</accession>
<gene>
    <name evidence="1" type="ORF">MA16_Dca028654</name>
</gene>
<dbReference type="Proteomes" id="UP000233837">
    <property type="component" value="Unassembled WGS sequence"/>
</dbReference>
<reference evidence="1 2" key="2">
    <citation type="journal article" date="2017" name="Nature">
        <title>The Apostasia genome and the evolution of orchids.</title>
        <authorList>
            <person name="Zhang G.Q."/>
            <person name="Liu K.W."/>
            <person name="Li Z."/>
            <person name="Lohaus R."/>
            <person name="Hsiao Y.Y."/>
            <person name="Niu S.C."/>
            <person name="Wang J.Y."/>
            <person name="Lin Y.C."/>
            <person name="Xu Q."/>
            <person name="Chen L.J."/>
            <person name="Yoshida K."/>
            <person name="Fujiwara S."/>
            <person name="Wang Z.W."/>
            <person name="Zhang Y.Q."/>
            <person name="Mitsuda N."/>
            <person name="Wang M."/>
            <person name="Liu G.H."/>
            <person name="Pecoraro L."/>
            <person name="Huang H.X."/>
            <person name="Xiao X.J."/>
            <person name="Lin M."/>
            <person name="Wu X.Y."/>
            <person name="Wu W.L."/>
            <person name="Chen Y.Y."/>
            <person name="Chang S.B."/>
            <person name="Sakamoto S."/>
            <person name="Ohme-Takagi M."/>
            <person name="Yagi M."/>
            <person name="Zeng S.J."/>
            <person name="Shen C.Y."/>
            <person name="Yeh C.M."/>
            <person name="Luo Y.B."/>
            <person name="Tsai W.C."/>
            <person name="Van de Peer Y."/>
            <person name="Liu Z.J."/>
        </authorList>
    </citation>
    <scope>NUCLEOTIDE SEQUENCE [LARGE SCALE GENOMIC DNA]</scope>
    <source>
        <tissue evidence="1">The whole plant</tissue>
    </source>
</reference>
<keyword evidence="2" id="KW-1185">Reference proteome</keyword>
<protein>
    <submittedName>
        <fullName evidence="1">Uncharacterized protein</fullName>
    </submittedName>
</protein>
<reference evidence="1 2" key="1">
    <citation type="journal article" date="2016" name="Sci. Rep.">
        <title>The Dendrobium catenatum Lindl. genome sequence provides insights into polysaccharide synthase, floral development and adaptive evolution.</title>
        <authorList>
            <person name="Zhang G.Q."/>
            <person name="Xu Q."/>
            <person name="Bian C."/>
            <person name="Tsai W.C."/>
            <person name="Yeh C.M."/>
            <person name="Liu K.W."/>
            <person name="Yoshida K."/>
            <person name="Zhang L.S."/>
            <person name="Chang S.B."/>
            <person name="Chen F."/>
            <person name="Shi Y."/>
            <person name="Su Y.Y."/>
            <person name="Zhang Y.Q."/>
            <person name="Chen L.J."/>
            <person name="Yin Y."/>
            <person name="Lin M."/>
            <person name="Huang H."/>
            <person name="Deng H."/>
            <person name="Wang Z.W."/>
            <person name="Zhu S.L."/>
            <person name="Zhao X."/>
            <person name="Deng C."/>
            <person name="Niu S.C."/>
            <person name="Huang J."/>
            <person name="Wang M."/>
            <person name="Liu G.H."/>
            <person name="Yang H.J."/>
            <person name="Xiao X.J."/>
            <person name="Hsiao Y.Y."/>
            <person name="Wu W.L."/>
            <person name="Chen Y.Y."/>
            <person name="Mitsuda N."/>
            <person name="Ohme-Takagi M."/>
            <person name="Luo Y.B."/>
            <person name="Van de Peer Y."/>
            <person name="Liu Z.J."/>
        </authorList>
    </citation>
    <scope>NUCLEOTIDE SEQUENCE [LARGE SCALE GENOMIC DNA]</scope>
    <source>
        <tissue evidence="1">The whole plant</tissue>
    </source>
</reference>